<keyword evidence="1" id="KW-0812">Transmembrane</keyword>
<organism evidence="3 4">
    <name type="scientific">Candidatus Pristimantibacillus lignocellulolyticus</name>
    <dbReference type="NCBI Taxonomy" id="2994561"/>
    <lineage>
        <taxon>Bacteria</taxon>
        <taxon>Bacillati</taxon>
        <taxon>Bacillota</taxon>
        <taxon>Bacilli</taxon>
        <taxon>Bacillales</taxon>
        <taxon>Paenibacillaceae</taxon>
        <taxon>Candidatus Pristimantibacillus</taxon>
    </lineage>
</organism>
<name>A0A9J6ZEV6_9BACL</name>
<evidence type="ECO:0000313" key="4">
    <source>
        <dbReference type="Proteomes" id="UP001056756"/>
    </source>
</evidence>
<sequence length="185" mass="20490">MNGFIGLLFLIGGLMAFFSPQTAWYLSIGWKLRDAEPSDAVLAWNRISGVILVLIGFIMVVSSCATLFTGGSQGRWAAQFQERVEAGEVSEIKIESYQNIYLTTDELTEIIALIRDAELSPFEKPTMYGYSGSGLLTFDNGDEVELILFGSSGGIELHPRDIDKAFKIESSRLESRISSYLNKIE</sequence>
<reference evidence="3" key="1">
    <citation type="submission" date="2022-05" db="EMBL/GenBank/DDBJ databases">
        <title>Novel bacterial taxa in a minimal lignocellulolytic consortium and its capacity to transform plastics disclosed by genome-resolved metagenomics.</title>
        <authorList>
            <person name="Rodriguez C.A.D."/>
            <person name="Diaz-Garcia L."/>
            <person name="Herrera K."/>
            <person name="Tarazona N.A."/>
            <person name="Sproer C."/>
            <person name="Overmann J."/>
            <person name="Jimenez D.J."/>
        </authorList>
    </citation>
    <scope>NUCLEOTIDE SEQUENCE</scope>
    <source>
        <strain evidence="3">MAG5</strain>
    </source>
</reference>
<dbReference type="Proteomes" id="UP001056756">
    <property type="component" value="Chromosome"/>
</dbReference>
<keyword evidence="1" id="KW-1133">Transmembrane helix</keyword>
<dbReference type="InterPro" id="IPR045679">
    <property type="entry name" value="DUF6199"/>
</dbReference>
<gene>
    <name evidence="3" type="ORF">NAG76_22690</name>
</gene>
<protein>
    <recommendedName>
        <fullName evidence="2">DUF6199 domain-containing protein</fullName>
    </recommendedName>
</protein>
<feature type="domain" description="DUF6199" evidence="2">
    <location>
        <begin position="5"/>
        <end position="62"/>
    </location>
</feature>
<proteinExistence type="predicted"/>
<evidence type="ECO:0000259" key="2">
    <source>
        <dbReference type="Pfam" id="PF19701"/>
    </source>
</evidence>
<evidence type="ECO:0000313" key="3">
    <source>
        <dbReference type="EMBL" id="URN94588.1"/>
    </source>
</evidence>
<dbReference type="Pfam" id="PF19701">
    <property type="entry name" value="DUF6199"/>
    <property type="match status" value="1"/>
</dbReference>
<dbReference type="AlphaFoldDB" id="A0A9J6ZEV6"/>
<accession>A0A9J6ZEV6</accession>
<evidence type="ECO:0000256" key="1">
    <source>
        <dbReference type="SAM" id="Phobius"/>
    </source>
</evidence>
<keyword evidence="1" id="KW-0472">Membrane</keyword>
<dbReference type="EMBL" id="CP097899">
    <property type="protein sequence ID" value="URN94588.1"/>
    <property type="molecule type" value="Genomic_DNA"/>
</dbReference>
<dbReference type="KEGG" id="plig:NAG76_22690"/>
<feature type="transmembrane region" description="Helical" evidence="1">
    <location>
        <begin position="47"/>
        <end position="68"/>
    </location>
</feature>